<dbReference type="RefSeq" id="WP_241370596.1">
    <property type="nucleotide sequence ID" value="NZ_JAKZFC010000007.1"/>
</dbReference>
<organism evidence="8 9">
    <name type="scientific">Solibacillus palustris</name>
    <dbReference type="NCBI Taxonomy" id="2908203"/>
    <lineage>
        <taxon>Bacteria</taxon>
        <taxon>Bacillati</taxon>
        <taxon>Bacillota</taxon>
        <taxon>Bacilli</taxon>
        <taxon>Bacillales</taxon>
        <taxon>Caryophanaceae</taxon>
        <taxon>Solibacillus</taxon>
    </lineage>
</organism>
<dbReference type="InterPro" id="IPR013325">
    <property type="entry name" value="RNA_pol_sigma_r2"/>
</dbReference>
<evidence type="ECO:0000313" key="9">
    <source>
        <dbReference type="Proteomes" id="UP001316087"/>
    </source>
</evidence>
<accession>A0ABS9UGD7</accession>
<dbReference type="PANTHER" id="PTHR43133:SF8">
    <property type="entry name" value="RNA POLYMERASE SIGMA FACTOR HI_1459-RELATED"/>
    <property type="match status" value="1"/>
</dbReference>
<evidence type="ECO:0000256" key="5">
    <source>
        <dbReference type="ARBA" id="ARBA00023163"/>
    </source>
</evidence>
<name>A0ABS9UGD7_9BACL</name>
<proteinExistence type="inferred from homology"/>
<dbReference type="Proteomes" id="UP001316087">
    <property type="component" value="Unassembled WGS sequence"/>
</dbReference>
<feature type="domain" description="RNA polymerase sigma-70 region 2" evidence="6">
    <location>
        <begin position="22"/>
        <end position="86"/>
    </location>
</feature>
<sequence>MQQKIMALSQSNTILENIETIISSHYDKIYKYCYSILRNVEDAEDAVQEVFLKAMKSNNLSSINNPNAWLYKVAYFHCMNKLKRKKILSFVPFIEFENTVNVVENEQDEQLHNILNQLKPDERALVVLRIIENYSFEEIAAIMDKPAPTIRKRYERLKEKIRKMF</sequence>
<dbReference type="SUPFAM" id="SSF88946">
    <property type="entry name" value="Sigma2 domain of RNA polymerase sigma factors"/>
    <property type="match status" value="1"/>
</dbReference>
<dbReference type="Pfam" id="PF04542">
    <property type="entry name" value="Sigma70_r2"/>
    <property type="match status" value="1"/>
</dbReference>
<dbReference type="Pfam" id="PF08281">
    <property type="entry name" value="Sigma70_r4_2"/>
    <property type="match status" value="1"/>
</dbReference>
<dbReference type="InterPro" id="IPR007627">
    <property type="entry name" value="RNA_pol_sigma70_r2"/>
</dbReference>
<gene>
    <name evidence="8" type="ORF">LZ480_16240</name>
</gene>
<evidence type="ECO:0000259" key="7">
    <source>
        <dbReference type="Pfam" id="PF08281"/>
    </source>
</evidence>
<dbReference type="InterPro" id="IPR014284">
    <property type="entry name" value="RNA_pol_sigma-70_dom"/>
</dbReference>
<dbReference type="CDD" id="cd06171">
    <property type="entry name" value="Sigma70_r4"/>
    <property type="match status" value="1"/>
</dbReference>
<dbReference type="Gene3D" id="1.10.1740.10">
    <property type="match status" value="1"/>
</dbReference>
<keyword evidence="2" id="KW-0805">Transcription regulation</keyword>
<dbReference type="SUPFAM" id="SSF88659">
    <property type="entry name" value="Sigma3 and sigma4 domains of RNA polymerase sigma factors"/>
    <property type="match status" value="1"/>
</dbReference>
<reference evidence="8 9" key="1">
    <citation type="submission" date="2022-03" db="EMBL/GenBank/DDBJ databases">
        <authorList>
            <person name="Jo J.-H."/>
            <person name="Im W.-T."/>
        </authorList>
    </citation>
    <scope>NUCLEOTIDE SEQUENCE [LARGE SCALE GENOMIC DNA]</scope>
    <source>
        <strain evidence="8 9">MA9</strain>
    </source>
</reference>
<evidence type="ECO:0000313" key="8">
    <source>
        <dbReference type="EMBL" id="MCH7323426.1"/>
    </source>
</evidence>
<comment type="similarity">
    <text evidence="1">Belongs to the sigma-70 factor family. ECF subfamily.</text>
</comment>
<keyword evidence="4" id="KW-0238">DNA-binding</keyword>
<dbReference type="PANTHER" id="PTHR43133">
    <property type="entry name" value="RNA POLYMERASE ECF-TYPE SIGMA FACTO"/>
    <property type="match status" value="1"/>
</dbReference>
<dbReference type="NCBIfam" id="TIGR02937">
    <property type="entry name" value="sigma70-ECF"/>
    <property type="match status" value="1"/>
</dbReference>
<evidence type="ECO:0000259" key="6">
    <source>
        <dbReference type="Pfam" id="PF04542"/>
    </source>
</evidence>
<protein>
    <submittedName>
        <fullName evidence="8">Sigma-70 family RNA polymerase sigma factor</fullName>
    </submittedName>
</protein>
<evidence type="ECO:0000256" key="4">
    <source>
        <dbReference type="ARBA" id="ARBA00023125"/>
    </source>
</evidence>
<dbReference type="EMBL" id="JAKZFC010000007">
    <property type="protein sequence ID" value="MCH7323426.1"/>
    <property type="molecule type" value="Genomic_DNA"/>
</dbReference>
<evidence type="ECO:0000256" key="3">
    <source>
        <dbReference type="ARBA" id="ARBA00023082"/>
    </source>
</evidence>
<dbReference type="InterPro" id="IPR036388">
    <property type="entry name" value="WH-like_DNA-bd_sf"/>
</dbReference>
<keyword evidence="3" id="KW-0731">Sigma factor</keyword>
<evidence type="ECO:0000256" key="1">
    <source>
        <dbReference type="ARBA" id="ARBA00010641"/>
    </source>
</evidence>
<dbReference type="Gene3D" id="1.10.10.10">
    <property type="entry name" value="Winged helix-like DNA-binding domain superfamily/Winged helix DNA-binding domain"/>
    <property type="match status" value="1"/>
</dbReference>
<dbReference type="InterPro" id="IPR013249">
    <property type="entry name" value="RNA_pol_sigma70_r4_t2"/>
</dbReference>
<comment type="caution">
    <text evidence="8">The sequence shown here is derived from an EMBL/GenBank/DDBJ whole genome shotgun (WGS) entry which is preliminary data.</text>
</comment>
<feature type="domain" description="RNA polymerase sigma factor 70 region 4 type 2" evidence="7">
    <location>
        <begin position="109"/>
        <end position="161"/>
    </location>
</feature>
<dbReference type="InterPro" id="IPR039425">
    <property type="entry name" value="RNA_pol_sigma-70-like"/>
</dbReference>
<keyword evidence="5" id="KW-0804">Transcription</keyword>
<keyword evidence="9" id="KW-1185">Reference proteome</keyword>
<evidence type="ECO:0000256" key="2">
    <source>
        <dbReference type="ARBA" id="ARBA00023015"/>
    </source>
</evidence>
<dbReference type="InterPro" id="IPR013324">
    <property type="entry name" value="RNA_pol_sigma_r3/r4-like"/>
</dbReference>